<dbReference type="PANTHER" id="PTHR43490">
    <property type="entry name" value="(+)-NEOMENTHOL DEHYDROGENASE"/>
    <property type="match status" value="1"/>
</dbReference>
<dbReference type="PANTHER" id="PTHR43490:SF99">
    <property type="entry name" value="SHORT-CHAIN DEHYDROGENASE_REDUCTASE"/>
    <property type="match status" value="1"/>
</dbReference>
<dbReference type="CDD" id="cd05324">
    <property type="entry name" value="carb_red_PTCR-like_SDR_c"/>
    <property type="match status" value="1"/>
</dbReference>
<comment type="similarity">
    <text evidence="1 4">Belongs to the short-chain dehydrogenases/reductases (SDR) family.</text>
</comment>
<feature type="compositionally biased region" description="Low complexity" evidence="5">
    <location>
        <begin position="20"/>
        <end position="30"/>
    </location>
</feature>
<dbReference type="InterPro" id="IPR045313">
    <property type="entry name" value="CBR1-like"/>
</dbReference>
<dbReference type="PRINTS" id="PR00081">
    <property type="entry name" value="GDHRDH"/>
</dbReference>
<evidence type="ECO:0000313" key="6">
    <source>
        <dbReference type="EMBL" id="GGK86570.1"/>
    </source>
</evidence>
<dbReference type="Gene3D" id="3.40.50.720">
    <property type="entry name" value="NAD(P)-binding Rossmann-like Domain"/>
    <property type="match status" value="1"/>
</dbReference>
<gene>
    <name evidence="6" type="ORF">GCM10007964_31410</name>
</gene>
<dbReference type="Pfam" id="PF00106">
    <property type="entry name" value="adh_short"/>
    <property type="match status" value="1"/>
</dbReference>
<evidence type="ECO:0000256" key="4">
    <source>
        <dbReference type="RuleBase" id="RU000363"/>
    </source>
</evidence>
<dbReference type="InterPro" id="IPR020904">
    <property type="entry name" value="Sc_DH/Rdtase_CS"/>
</dbReference>
<evidence type="ECO:0000256" key="1">
    <source>
        <dbReference type="ARBA" id="ARBA00006484"/>
    </source>
</evidence>
<evidence type="ECO:0000313" key="7">
    <source>
        <dbReference type="Proteomes" id="UP000645217"/>
    </source>
</evidence>
<proteinExistence type="inferred from homology"/>
<name>A0A917VJL4_9ACTN</name>
<reference evidence="6" key="1">
    <citation type="journal article" date="2014" name="Int. J. Syst. Evol. Microbiol.">
        <title>Complete genome sequence of Corynebacterium casei LMG S-19264T (=DSM 44701T), isolated from a smear-ripened cheese.</title>
        <authorList>
            <consortium name="US DOE Joint Genome Institute (JGI-PGF)"/>
            <person name="Walter F."/>
            <person name="Albersmeier A."/>
            <person name="Kalinowski J."/>
            <person name="Ruckert C."/>
        </authorList>
    </citation>
    <scope>NUCLEOTIDE SEQUENCE</scope>
    <source>
        <strain evidence="6">JCM 13064</strain>
    </source>
</reference>
<dbReference type="GO" id="GO:0016616">
    <property type="term" value="F:oxidoreductase activity, acting on the CH-OH group of donors, NAD or NADP as acceptor"/>
    <property type="evidence" value="ECO:0007669"/>
    <property type="project" value="InterPro"/>
</dbReference>
<dbReference type="AlphaFoldDB" id="A0A917VJL4"/>
<dbReference type="PROSITE" id="PS00061">
    <property type="entry name" value="ADH_SHORT"/>
    <property type="match status" value="1"/>
</dbReference>
<dbReference type="Proteomes" id="UP000645217">
    <property type="component" value="Unassembled WGS sequence"/>
</dbReference>
<dbReference type="SUPFAM" id="SSF51735">
    <property type="entry name" value="NAD(P)-binding Rossmann-fold domains"/>
    <property type="match status" value="1"/>
</dbReference>
<evidence type="ECO:0000256" key="2">
    <source>
        <dbReference type="ARBA" id="ARBA00022857"/>
    </source>
</evidence>
<keyword evidence="2" id="KW-0521">NADP</keyword>
<dbReference type="InterPro" id="IPR002347">
    <property type="entry name" value="SDR_fam"/>
</dbReference>
<accession>A0A917VJL4</accession>
<sequence length="289" mass="29446">MSEANTGNERPHVTGDAVVDDGTASGTGTAVAGGGEVSESGVALVTGANKGIGFEVAKQLAERGFTVLLAARDPRQGADAAAVLKEAGLDVQPVVLDVTDPVTIEAAAELVARQAGRLDVLVNNAGISGGFGNAPSQADLDVVREVFETNLFGVIRVTNAMLPLLRRSRAGRIVNLSSGTASLADMADPGHHFAHMPPSAAYPVSKTALNMLTVQYAKELRPEGILVNAAAPGACATDFIAGFDLAMGGGRPPISRTAAQGAAIVVHLATLPDDGPTGAYLHDDGPVRW</sequence>
<feature type="region of interest" description="Disordered" evidence="5">
    <location>
        <begin position="1"/>
        <end position="33"/>
    </location>
</feature>
<evidence type="ECO:0000256" key="3">
    <source>
        <dbReference type="ARBA" id="ARBA00023002"/>
    </source>
</evidence>
<reference evidence="6" key="2">
    <citation type="submission" date="2020-09" db="EMBL/GenBank/DDBJ databases">
        <authorList>
            <person name="Sun Q."/>
            <person name="Ohkuma M."/>
        </authorList>
    </citation>
    <scope>NUCLEOTIDE SEQUENCE</scope>
    <source>
        <strain evidence="6">JCM 13064</strain>
    </source>
</reference>
<keyword evidence="7" id="KW-1185">Reference proteome</keyword>
<dbReference type="EMBL" id="BMNT01000015">
    <property type="protein sequence ID" value="GGK86570.1"/>
    <property type="molecule type" value="Genomic_DNA"/>
</dbReference>
<dbReference type="InterPro" id="IPR036291">
    <property type="entry name" value="NAD(P)-bd_dom_sf"/>
</dbReference>
<keyword evidence="3" id="KW-0560">Oxidoreductase</keyword>
<dbReference type="RefSeq" id="WP_189163731.1">
    <property type="nucleotide sequence ID" value="NZ_BMNT01000015.1"/>
</dbReference>
<evidence type="ECO:0000256" key="5">
    <source>
        <dbReference type="SAM" id="MobiDB-lite"/>
    </source>
</evidence>
<protein>
    <submittedName>
        <fullName evidence="6">Dehydrogenase</fullName>
    </submittedName>
</protein>
<dbReference type="PRINTS" id="PR00080">
    <property type="entry name" value="SDRFAMILY"/>
</dbReference>
<comment type="caution">
    <text evidence="6">The sequence shown here is derived from an EMBL/GenBank/DDBJ whole genome shotgun (WGS) entry which is preliminary data.</text>
</comment>
<organism evidence="6 7">
    <name type="scientific">Sphaerisporangium melleum</name>
    <dbReference type="NCBI Taxonomy" id="321316"/>
    <lineage>
        <taxon>Bacteria</taxon>
        <taxon>Bacillati</taxon>
        <taxon>Actinomycetota</taxon>
        <taxon>Actinomycetes</taxon>
        <taxon>Streptosporangiales</taxon>
        <taxon>Streptosporangiaceae</taxon>
        <taxon>Sphaerisporangium</taxon>
    </lineage>
</organism>